<organism evidence="2 3">
    <name type="scientific">Monosporascus cannonballus</name>
    <dbReference type="NCBI Taxonomy" id="155416"/>
    <lineage>
        <taxon>Eukaryota</taxon>
        <taxon>Fungi</taxon>
        <taxon>Dikarya</taxon>
        <taxon>Ascomycota</taxon>
        <taxon>Pezizomycotina</taxon>
        <taxon>Sordariomycetes</taxon>
        <taxon>Xylariomycetidae</taxon>
        <taxon>Xylariales</taxon>
        <taxon>Xylariales incertae sedis</taxon>
        <taxon>Monosporascus</taxon>
    </lineage>
</organism>
<accession>A0ABY0H6I9</accession>
<reference evidence="2 3" key="1">
    <citation type="submission" date="2018-06" db="EMBL/GenBank/DDBJ databases">
        <title>Complete Genomes of Monosporascus.</title>
        <authorList>
            <person name="Robinson A.J."/>
            <person name="Natvig D.O."/>
        </authorList>
    </citation>
    <scope>NUCLEOTIDE SEQUENCE [LARGE SCALE GENOMIC DNA]</scope>
    <source>
        <strain evidence="2 3">CBS 609.92</strain>
    </source>
</reference>
<dbReference type="EMBL" id="QJNS01000141">
    <property type="protein sequence ID" value="RYO85262.1"/>
    <property type="molecule type" value="Genomic_DNA"/>
</dbReference>
<protein>
    <recommendedName>
        <fullName evidence="1">Heterokaryon incompatibility domain-containing protein</fullName>
    </recommendedName>
</protein>
<sequence>MAIRCEYCAKLTVSRLVELAEEEYADRTDFPHSAYYQHHSSFSELERSAGNGCDLCRLIIDCFRGAPFDPSSFPLLWPETWVSPERCDIAKSMYAAANQLPVSDVKFALRASHEWNELDKVRMFDTIMVQIGPVDEPAPEEYDSDFDYDERAFAYLRLRLRVPRDKTVRVGKYQIGRFEVDPDLGSPVNWSIAKTWLDTCREFHPDCFTAAAAELPMRVIDVGEPGSSRGPRLVETQRRSGQYAALSHCWGGKINPVLTTQTLGTFLTSLPYAELPANFRDAITITKRLGLRYVWIDALCILQDSKSDWEIESKHMGPVYHDAAVTISASASTGSTDGILKRAEDTPSPEPVSLRVSADEGAEQEVLVRIDDPNEEDLVLLDMSGPLASRGWAFQESVLSSRVLHYGKRQLYWRCRQGYQAADGVPPGVRYPDSSHYPVFSMLLSSDCGAPPDSFDVNRLLMDYYDMVASFSHRKFTYDSDKLPAYSGVAQRIHKVLGGKYLAGLWSADFNRGLLWFNETFTCEHVSEYRAPSWSWAVTNDRICMDKEPLKSNDIAAQLIEYDVEPKNPTYPHGEVISGYVVMKGLTRRLVRSNQSCQLRGSPRDIGSVHFDEPEKGHSSTFDQLLRMENQADHYILSVHQDYDADPGLEIDLDACSSQDYVALIVGQYDRDEDDEGQQYLGAGLVLRPVVGQGDNVYERVGYFRLTTTSEWMKTWQSGTLKLV</sequence>
<keyword evidence="3" id="KW-1185">Reference proteome</keyword>
<dbReference type="Proteomes" id="UP000294003">
    <property type="component" value="Unassembled WGS sequence"/>
</dbReference>
<comment type="caution">
    <text evidence="2">The sequence shown here is derived from an EMBL/GenBank/DDBJ whole genome shotgun (WGS) entry which is preliminary data.</text>
</comment>
<name>A0ABY0H6I9_9PEZI</name>
<proteinExistence type="predicted"/>
<dbReference type="InterPro" id="IPR010730">
    <property type="entry name" value="HET"/>
</dbReference>
<dbReference type="PANTHER" id="PTHR33112:SF16">
    <property type="entry name" value="HETEROKARYON INCOMPATIBILITY DOMAIN-CONTAINING PROTEIN"/>
    <property type="match status" value="1"/>
</dbReference>
<evidence type="ECO:0000313" key="3">
    <source>
        <dbReference type="Proteomes" id="UP000294003"/>
    </source>
</evidence>
<feature type="domain" description="Heterokaryon incompatibility" evidence="1">
    <location>
        <begin position="243"/>
        <end position="396"/>
    </location>
</feature>
<evidence type="ECO:0000259" key="1">
    <source>
        <dbReference type="Pfam" id="PF06985"/>
    </source>
</evidence>
<dbReference type="Pfam" id="PF06985">
    <property type="entry name" value="HET"/>
    <property type="match status" value="1"/>
</dbReference>
<gene>
    <name evidence="2" type="ORF">DL762_005283</name>
</gene>
<evidence type="ECO:0000313" key="2">
    <source>
        <dbReference type="EMBL" id="RYO85262.1"/>
    </source>
</evidence>
<dbReference type="PANTHER" id="PTHR33112">
    <property type="entry name" value="DOMAIN PROTEIN, PUTATIVE-RELATED"/>
    <property type="match status" value="1"/>
</dbReference>